<proteinExistence type="predicted"/>
<dbReference type="SUPFAM" id="SSF56672">
    <property type="entry name" value="DNA/RNA polymerases"/>
    <property type="match status" value="1"/>
</dbReference>
<keyword evidence="3" id="KW-1185">Reference proteome</keyword>
<organism evidence="2 3">
    <name type="scientific">Cajanus cajan</name>
    <name type="common">Pigeon pea</name>
    <name type="synonym">Cajanus indicus</name>
    <dbReference type="NCBI Taxonomy" id="3821"/>
    <lineage>
        <taxon>Eukaryota</taxon>
        <taxon>Viridiplantae</taxon>
        <taxon>Streptophyta</taxon>
        <taxon>Embryophyta</taxon>
        <taxon>Tracheophyta</taxon>
        <taxon>Spermatophyta</taxon>
        <taxon>Magnoliopsida</taxon>
        <taxon>eudicotyledons</taxon>
        <taxon>Gunneridae</taxon>
        <taxon>Pentapetalae</taxon>
        <taxon>rosids</taxon>
        <taxon>fabids</taxon>
        <taxon>Fabales</taxon>
        <taxon>Fabaceae</taxon>
        <taxon>Papilionoideae</taxon>
        <taxon>50 kb inversion clade</taxon>
        <taxon>NPAAA clade</taxon>
        <taxon>indigoferoid/millettioid clade</taxon>
        <taxon>Phaseoleae</taxon>
        <taxon>Cajanus</taxon>
    </lineage>
</organism>
<sequence length="170" mass="19398">MCVDYTDLNKACPKDSYPLPSIDKLVDGASGHALLSFLDAYSGYNQIIMYPPDEVHTSFITDHDNYCYWVMPFGLKNAGATYERLMDKVFHQRIGRNMEVYVDDMVVKITSAIDHATDLAEVFAQIRRHNMRLNPENYVFGVQGGKFLDFMITNRGIEANPEKCKAIIQM</sequence>
<dbReference type="Gramene" id="C.cajan_15093.t">
    <property type="protein sequence ID" value="C.cajan_15093.t.cds1"/>
    <property type="gene ID" value="C.cajan_15093"/>
</dbReference>
<reference evidence="2 3" key="1">
    <citation type="journal article" date="2012" name="Nat. Biotechnol.">
        <title>Draft genome sequence of pigeonpea (Cajanus cajan), an orphan legume crop of resource-poor farmers.</title>
        <authorList>
            <person name="Varshney R.K."/>
            <person name="Chen W."/>
            <person name="Li Y."/>
            <person name="Bharti A.K."/>
            <person name="Saxena R.K."/>
            <person name="Schlueter J.A."/>
            <person name="Donoghue M.T."/>
            <person name="Azam S."/>
            <person name="Fan G."/>
            <person name="Whaley A.M."/>
            <person name="Farmer A.D."/>
            <person name="Sheridan J."/>
            <person name="Iwata A."/>
            <person name="Tuteja R."/>
            <person name="Penmetsa R.V."/>
            <person name="Wu W."/>
            <person name="Upadhyaya H.D."/>
            <person name="Yang S.P."/>
            <person name="Shah T."/>
            <person name="Saxena K.B."/>
            <person name="Michael T."/>
            <person name="McCombie W.R."/>
            <person name="Yang B."/>
            <person name="Zhang G."/>
            <person name="Yang H."/>
            <person name="Wang J."/>
            <person name="Spillane C."/>
            <person name="Cook D.R."/>
            <person name="May G.D."/>
            <person name="Xu X."/>
            <person name="Jackson S.A."/>
        </authorList>
    </citation>
    <scope>NUCLEOTIDE SEQUENCE [LARGE SCALE GENOMIC DNA]</scope>
    <source>
        <strain evidence="3">cv. Asha</strain>
    </source>
</reference>
<dbReference type="PANTHER" id="PTHR24559:SF444">
    <property type="entry name" value="REVERSE TRANSCRIPTASE DOMAIN-CONTAINING PROTEIN"/>
    <property type="match status" value="1"/>
</dbReference>
<protein>
    <submittedName>
        <fullName evidence="2">Transposon Ty3-I Gag-Pol polyprotein</fullName>
    </submittedName>
</protein>
<dbReference type="PANTHER" id="PTHR24559">
    <property type="entry name" value="TRANSPOSON TY3-I GAG-POL POLYPROTEIN"/>
    <property type="match status" value="1"/>
</dbReference>
<dbReference type="EMBL" id="CM003612">
    <property type="protein sequence ID" value="KYP60083.1"/>
    <property type="molecule type" value="Genomic_DNA"/>
</dbReference>
<evidence type="ECO:0000259" key="1">
    <source>
        <dbReference type="Pfam" id="PF00078"/>
    </source>
</evidence>
<name>A0A151SZ45_CAJCA</name>
<feature type="domain" description="Reverse transcriptase" evidence="1">
    <location>
        <begin position="2"/>
        <end position="148"/>
    </location>
</feature>
<dbReference type="InterPro" id="IPR000477">
    <property type="entry name" value="RT_dom"/>
</dbReference>
<dbReference type="InterPro" id="IPR043502">
    <property type="entry name" value="DNA/RNA_pol_sf"/>
</dbReference>
<dbReference type="InterPro" id="IPR053134">
    <property type="entry name" value="RNA-dir_DNA_polymerase"/>
</dbReference>
<dbReference type="AlphaFoldDB" id="A0A151SZ45"/>
<evidence type="ECO:0000313" key="3">
    <source>
        <dbReference type="Proteomes" id="UP000075243"/>
    </source>
</evidence>
<gene>
    <name evidence="2" type="ORF">KK1_015531</name>
</gene>
<dbReference type="Pfam" id="PF00078">
    <property type="entry name" value="RVT_1"/>
    <property type="match status" value="1"/>
</dbReference>
<evidence type="ECO:0000313" key="2">
    <source>
        <dbReference type="EMBL" id="KYP60083.1"/>
    </source>
</evidence>
<dbReference type="InterPro" id="IPR043128">
    <property type="entry name" value="Rev_trsase/Diguanyl_cyclase"/>
</dbReference>
<dbReference type="Gene3D" id="3.10.10.10">
    <property type="entry name" value="HIV Type 1 Reverse Transcriptase, subunit A, domain 1"/>
    <property type="match status" value="1"/>
</dbReference>
<dbReference type="Proteomes" id="UP000075243">
    <property type="component" value="Chromosome 10"/>
</dbReference>
<accession>A0A151SZ45</accession>
<dbReference type="CDD" id="cd01647">
    <property type="entry name" value="RT_LTR"/>
    <property type="match status" value="1"/>
</dbReference>
<dbReference type="Gene3D" id="3.30.70.270">
    <property type="match status" value="1"/>
</dbReference>